<dbReference type="OrthoDB" id="118413at2"/>
<dbReference type="InterPro" id="IPR023393">
    <property type="entry name" value="START-like_dom_sf"/>
</dbReference>
<evidence type="ECO:0000313" key="3">
    <source>
        <dbReference type="EMBL" id="THE13087.1"/>
    </source>
</evidence>
<dbReference type="Gene3D" id="3.30.530.20">
    <property type="match status" value="1"/>
</dbReference>
<dbReference type="Proteomes" id="UP000306477">
    <property type="component" value="Unassembled WGS sequence"/>
</dbReference>
<gene>
    <name evidence="3" type="ORF">E1I69_09015</name>
</gene>
<organism evidence="3 4">
    <name type="scientific">Bacillus timonensis</name>
    <dbReference type="NCBI Taxonomy" id="1033734"/>
    <lineage>
        <taxon>Bacteria</taxon>
        <taxon>Bacillati</taxon>
        <taxon>Bacillota</taxon>
        <taxon>Bacilli</taxon>
        <taxon>Bacillales</taxon>
        <taxon>Bacillaceae</taxon>
        <taxon>Bacillus</taxon>
    </lineage>
</organism>
<evidence type="ECO:0000256" key="1">
    <source>
        <dbReference type="ARBA" id="ARBA00006817"/>
    </source>
</evidence>
<accession>A0A4S3PTI9</accession>
<sequence length="171" mass="20034">MSKNEMITRVENDRVLILERIFNAPRDLVFTMFKEPEHLKNWWGPKGWELPVCTVDFRPGGIWHYCMKCVDRNQGQFYGMESWGKGIYKAIVVPELIMYTDYFSDVEGNIDEKLPSTEVTLEFIEMDGKTKLVNRGEYISADALKTVMDMGMEQGIAETWNRLEEYLSQIR</sequence>
<evidence type="ECO:0000259" key="2">
    <source>
        <dbReference type="Pfam" id="PF08327"/>
    </source>
</evidence>
<dbReference type="EMBL" id="SLUB01000012">
    <property type="protein sequence ID" value="THE13087.1"/>
    <property type="molecule type" value="Genomic_DNA"/>
</dbReference>
<proteinExistence type="inferred from homology"/>
<dbReference type="SUPFAM" id="SSF55961">
    <property type="entry name" value="Bet v1-like"/>
    <property type="match status" value="1"/>
</dbReference>
<dbReference type="InterPro" id="IPR013538">
    <property type="entry name" value="ASHA1/2-like_C"/>
</dbReference>
<keyword evidence="4" id="KW-1185">Reference proteome</keyword>
<reference evidence="3 4" key="1">
    <citation type="journal article" date="2019" name="Indoor Air">
        <title>Impacts of indoor surface finishes on bacterial viability.</title>
        <authorList>
            <person name="Hu J."/>
            <person name="Maamar S.B."/>
            <person name="Glawe A.J."/>
            <person name="Gottel N."/>
            <person name="Gilbert J.A."/>
            <person name="Hartmann E.M."/>
        </authorList>
    </citation>
    <scope>NUCLEOTIDE SEQUENCE [LARGE SCALE GENOMIC DNA]</scope>
    <source>
        <strain evidence="3 4">AF060A6</strain>
    </source>
</reference>
<dbReference type="RefSeq" id="WP_136379363.1">
    <property type="nucleotide sequence ID" value="NZ_SLUB01000012.1"/>
</dbReference>
<dbReference type="Pfam" id="PF08327">
    <property type="entry name" value="AHSA1"/>
    <property type="match status" value="1"/>
</dbReference>
<comment type="similarity">
    <text evidence="1">Belongs to the AHA1 family.</text>
</comment>
<comment type="caution">
    <text evidence="3">The sequence shown here is derived from an EMBL/GenBank/DDBJ whole genome shotgun (WGS) entry which is preliminary data.</text>
</comment>
<feature type="domain" description="Activator of Hsp90 ATPase homologue 1/2-like C-terminal" evidence="2">
    <location>
        <begin position="23"/>
        <end position="167"/>
    </location>
</feature>
<evidence type="ECO:0000313" key="4">
    <source>
        <dbReference type="Proteomes" id="UP000306477"/>
    </source>
</evidence>
<name>A0A4S3PTI9_9BACI</name>
<protein>
    <submittedName>
        <fullName evidence="3">SRPBCC domain-containing protein</fullName>
    </submittedName>
</protein>
<dbReference type="AlphaFoldDB" id="A0A4S3PTI9"/>